<dbReference type="PROSITE" id="PS00065">
    <property type="entry name" value="D_2_HYDROXYACID_DH_1"/>
    <property type="match status" value="1"/>
</dbReference>
<name>A0AAD2H1N3_9AGAR</name>
<proteinExistence type="inferred from homology"/>
<evidence type="ECO:0000313" key="8">
    <source>
        <dbReference type="EMBL" id="CAK5266027.1"/>
    </source>
</evidence>
<evidence type="ECO:0000259" key="7">
    <source>
        <dbReference type="Pfam" id="PF08240"/>
    </source>
</evidence>
<feature type="domain" description="Alcohol dehydrogenase-like C-terminal" evidence="6">
    <location>
        <begin position="189"/>
        <end position="310"/>
    </location>
</feature>
<dbReference type="Gene3D" id="3.90.180.10">
    <property type="entry name" value="Medium-chain alcohol dehydrogenases, catalytic domain"/>
    <property type="match status" value="1"/>
</dbReference>
<dbReference type="PANTHER" id="PTHR42683">
    <property type="entry name" value="ALDEHYDE REDUCTASE"/>
    <property type="match status" value="1"/>
</dbReference>
<dbReference type="InterPro" id="IPR047109">
    <property type="entry name" value="CAD-like"/>
</dbReference>
<evidence type="ECO:0000256" key="5">
    <source>
        <dbReference type="RuleBase" id="RU361277"/>
    </source>
</evidence>
<dbReference type="CDD" id="cd05283">
    <property type="entry name" value="CAD1"/>
    <property type="match status" value="1"/>
</dbReference>
<evidence type="ECO:0000256" key="3">
    <source>
        <dbReference type="ARBA" id="ARBA00022833"/>
    </source>
</evidence>
<keyword evidence="9" id="KW-1185">Reference proteome</keyword>
<accession>A0AAD2H1N3</accession>
<dbReference type="InterPro" id="IPR029752">
    <property type="entry name" value="D-isomer_DH_CS1"/>
</dbReference>
<dbReference type="PROSITE" id="PS00059">
    <property type="entry name" value="ADH_ZINC"/>
    <property type="match status" value="1"/>
</dbReference>
<keyword evidence="4" id="KW-0560">Oxidoreductase</keyword>
<dbReference type="InterPro" id="IPR011032">
    <property type="entry name" value="GroES-like_sf"/>
</dbReference>
<evidence type="ECO:0000259" key="6">
    <source>
        <dbReference type="Pfam" id="PF00107"/>
    </source>
</evidence>
<reference evidence="8" key="1">
    <citation type="submission" date="2023-11" db="EMBL/GenBank/DDBJ databases">
        <authorList>
            <person name="De Vega J J."/>
            <person name="De Vega J J."/>
        </authorList>
    </citation>
    <scope>NUCLEOTIDE SEQUENCE</scope>
</reference>
<feature type="domain" description="Alcohol dehydrogenase-like N-terminal" evidence="7">
    <location>
        <begin position="46"/>
        <end position="149"/>
    </location>
</feature>
<dbReference type="InterPro" id="IPR013149">
    <property type="entry name" value="ADH-like_C"/>
</dbReference>
<dbReference type="GO" id="GO:0016616">
    <property type="term" value="F:oxidoreductase activity, acting on the CH-OH group of donors, NAD or NADP as acceptor"/>
    <property type="evidence" value="ECO:0007669"/>
    <property type="project" value="InterPro"/>
</dbReference>
<evidence type="ECO:0000256" key="1">
    <source>
        <dbReference type="ARBA" id="ARBA00001947"/>
    </source>
</evidence>
<dbReference type="Gene3D" id="3.40.50.720">
    <property type="entry name" value="NAD(P)-binding Rossmann-like Domain"/>
    <property type="match status" value="1"/>
</dbReference>
<sequence>MAVHTRSSLHIIHDPRIPMSVQYTVFKGSKNGIVEATTSRPAPTGKEVLLRITHSGICGTDEHFKNADMGLGHEGVGVVETVGSDVTLVHVGDVVGWGYTHKTCGTCEQCILGQDQYCQQRELYGKHNLHQGSFGSHAIWDESFLFRLPANMAPENAAPLMCGGATVFEVIDTYNIRPTHRVGVVGIGGLGHLAILFLAKMGAEVVVFSSSDSKKEEAMQLGASEFHATKDVTKFENVRLLDHLIFTTSFVPDWTPYLAIMKPKGTVFPLTVSSGNLSFPVTPFIDNGITVQGSAVAARSVQARMLDFAARNNIKPMIEKFPLTKQGVEEGMARLRDGKVRYRAVLVA</sequence>
<dbReference type="EMBL" id="CAVNYO010000105">
    <property type="protein sequence ID" value="CAK5266027.1"/>
    <property type="molecule type" value="Genomic_DNA"/>
</dbReference>
<dbReference type="AlphaFoldDB" id="A0AAD2H1N3"/>
<comment type="cofactor">
    <cofactor evidence="1 5">
        <name>Zn(2+)</name>
        <dbReference type="ChEBI" id="CHEBI:29105"/>
    </cofactor>
</comment>
<keyword evidence="3 5" id="KW-0862">Zinc</keyword>
<evidence type="ECO:0000256" key="2">
    <source>
        <dbReference type="ARBA" id="ARBA00022723"/>
    </source>
</evidence>
<keyword evidence="2 5" id="KW-0479">Metal-binding</keyword>
<gene>
    <name evidence="8" type="ORF">MYCIT1_LOCUS7494</name>
</gene>
<comment type="caution">
    <text evidence="8">The sequence shown here is derived from an EMBL/GenBank/DDBJ whole genome shotgun (WGS) entry which is preliminary data.</text>
</comment>
<dbReference type="SUPFAM" id="SSF51735">
    <property type="entry name" value="NAD(P)-binding Rossmann-fold domains"/>
    <property type="match status" value="1"/>
</dbReference>
<organism evidence="8 9">
    <name type="scientific">Mycena citricolor</name>
    <dbReference type="NCBI Taxonomy" id="2018698"/>
    <lineage>
        <taxon>Eukaryota</taxon>
        <taxon>Fungi</taxon>
        <taxon>Dikarya</taxon>
        <taxon>Basidiomycota</taxon>
        <taxon>Agaricomycotina</taxon>
        <taxon>Agaricomycetes</taxon>
        <taxon>Agaricomycetidae</taxon>
        <taxon>Agaricales</taxon>
        <taxon>Marasmiineae</taxon>
        <taxon>Mycenaceae</taxon>
        <taxon>Mycena</taxon>
    </lineage>
</organism>
<dbReference type="InterPro" id="IPR036291">
    <property type="entry name" value="NAD(P)-bd_dom_sf"/>
</dbReference>
<evidence type="ECO:0000313" key="9">
    <source>
        <dbReference type="Proteomes" id="UP001295794"/>
    </source>
</evidence>
<comment type="similarity">
    <text evidence="5">Belongs to the zinc-containing alcohol dehydrogenase family.</text>
</comment>
<dbReference type="InterPro" id="IPR013154">
    <property type="entry name" value="ADH-like_N"/>
</dbReference>
<dbReference type="Pfam" id="PF08240">
    <property type="entry name" value="ADH_N"/>
    <property type="match status" value="1"/>
</dbReference>
<dbReference type="Pfam" id="PF00107">
    <property type="entry name" value="ADH_zinc_N"/>
    <property type="match status" value="1"/>
</dbReference>
<protein>
    <submittedName>
        <fullName evidence="8">Uncharacterized protein</fullName>
    </submittedName>
</protein>
<dbReference type="Proteomes" id="UP001295794">
    <property type="component" value="Unassembled WGS sequence"/>
</dbReference>
<dbReference type="GO" id="GO:0008270">
    <property type="term" value="F:zinc ion binding"/>
    <property type="evidence" value="ECO:0007669"/>
    <property type="project" value="InterPro"/>
</dbReference>
<dbReference type="FunFam" id="3.40.50.720:FF:000022">
    <property type="entry name" value="Cinnamyl alcohol dehydrogenase"/>
    <property type="match status" value="1"/>
</dbReference>
<dbReference type="SUPFAM" id="SSF50129">
    <property type="entry name" value="GroES-like"/>
    <property type="match status" value="1"/>
</dbReference>
<dbReference type="InterPro" id="IPR002328">
    <property type="entry name" value="ADH_Zn_CS"/>
</dbReference>
<evidence type="ECO:0000256" key="4">
    <source>
        <dbReference type="ARBA" id="ARBA00023002"/>
    </source>
</evidence>